<evidence type="ECO:0000313" key="2">
    <source>
        <dbReference type="EMBL" id="ABT13840.1"/>
    </source>
</evidence>
<protein>
    <submittedName>
        <fullName evidence="2">Uncharacterized protein m286L</fullName>
    </submittedName>
</protein>
<sequence>MVTILKKRTEDIIWQTKGVANFLEFIADYSASLWHGKFFNICPEKSIIIIGIRSHKNILVNLYNFVNGAIYHDIIIFHVIPIFVIGIHSAKRN</sequence>
<proteinExistence type="predicted"/>
<dbReference type="EMBL" id="DQ491001">
    <property type="protein sequence ID" value="ABT13840.1"/>
    <property type="molecule type" value="Genomic_DNA"/>
</dbReference>
<keyword evidence="1" id="KW-0472">Membrane</keyword>
<evidence type="ECO:0000313" key="3">
    <source>
        <dbReference type="Proteomes" id="UP000246715"/>
    </source>
</evidence>
<organismHost>
    <name type="scientific">Paramecium bursaria</name>
    <dbReference type="NCBI Taxonomy" id="74790"/>
</organismHost>
<keyword evidence="1" id="KW-1133">Transmembrane helix</keyword>
<keyword evidence="1" id="KW-0812">Transmembrane</keyword>
<organism evidence="2 3">
    <name type="scientific">Paramecium bursaria Chlorella virus MT325</name>
    <name type="common">PBCV-MT325</name>
    <dbReference type="NCBI Taxonomy" id="346932"/>
    <lineage>
        <taxon>Viruses</taxon>
        <taxon>Varidnaviria</taxon>
        <taxon>Bamfordvirae</taxon>
        <taxon>Nucleocytoviricota</taxon>
        <taxon>Megaviricetes</taxon>
        <taxon>Algavirales</taxon>
        <taxon>Phycodnaviridae</taxon>
        <taxon>Chlorovirus</taxon>
        <taxon>Chlorovirus conductrix</taxon>
        <taxon>Paramecium bursaria Chlorella virus A1</taxon>
    </lineage>
</organism>
<dbReference type="Proteomes" id="UP000246715">
    <property type="component" value="Segment"/>
</dbReference>
<evidence type="ECO:0000256" key="1">
    <source>
        <dbReference type="SAM" id="Phobius"/>
    </source>
</evidence>
<reference evidence="2 3" key="1">
    <citation type="journal article" date="2007" name="Virology">
        <title>Sequence and annotation of the 314-kb MT325 and the 321-kb FR483 viruses that infect Chlorella Pbi.</title>
        <authorList>
            <person name="Fitzgerald L.A."/>
            <person name="Graves M.V."/>
            <person name="Li X."/>
            <person name="Feldblyum T."/>
            <person name="Hartigan J."/>
            <person name="Van Etten J.L."/>
        </authorList>
    </citation>
    <scope>NUCLEOTIDE SEQUENCE [LARGE SCALE GENOMIC DNA]</scope>
    <source>
        <strain evidence="2 3">MT325</strain>
    </source>
</reference>
<feature type="transmembrane region" description="Helical" evidence="1">
    <location>
        <begin position="69"/>
        <end position="87"/>
    </location>
</feature>
<gene>
    <name evidence="2" type="primary">m286L</name>
    <name evidence="2" type="ORF">MT325_m286L</name>
</gene>
<name>A7IU16_PBCVM</name>
<accession>A7IU16</accession>